<dbReference type="SUPFAM" id="SSF52833">
    <property type="entry name" value="Thioredoxin-like"/>
    <property type="match status" value="1"/>
</dbReference>
<evidence type="ECO:0000313" key="6">
    <source>
        <dbReference type="Proteomes" id="UP000252355"/>
    </source>
</evidence>
<feature type="compositionally biased region" description="Basic and acidic residues" evidence="2">
    <location>
        <begin position="561"/>
        <end position="570"/>
    </location>
</feature>
<proteinExistence type="predicted"/>
<dbReference type="Pfam" id="PF00041">
    <property type="entry name" value="fn3"/>
    <property type="match status" value="1"/>
</dbReference>
<dbReference type="PROSITE" id="PS50853">
    <property type="entry name" value="FN3"/>
    <property type="match status" value="3"/>
</dbReference>
<dbReference type="InterPro" id="IPR036116">
    <property type="entry name" value="FN3_sf"/>
</dbReference>
<evidence type="ECO:0000256" key="3">
    <source>
        <dbReference type="SAM" id="SignalP"/>
    </source>
</evidence>
<dbReference type="SMART" id="SM00060">
    <property type="entry name" value="FN3"/>
    <property type="match status" value="4"/>
</dbReference>
<comment type="caution">
    <text evidence="5">The sequence shown here is derived from an EMBL/GenBank/DDBJ whole genome shotgun (WGS) entry which is preliminary data.</text>
</comment>
<protein>
    <submittedName>
        <fullName evidence="5">Fibronectin type III domain-containing protein</fullName>
    </submittedName>
</protein>
<dbReference type="EMBL" id="QOQW01000012">
    <property type="protein sequence ID" value="RCK79473.1"/>
    <property type="molecule type" value="Genomic_DNA"/>
</dbReference>
<name>A0A367ZMX8_9BACT</name>
<feature type="region of interest" description="Disordered" evidence="2">
    <location>
        <begin position="546"/>
        <end position="570"/>
    </location>
</feature>
<keyword evidence="3" id="KW-0732">Signal</keyword>
<dbReference type="CDD" id="cd00063">
    <property type="entry name" value="FN3"/>
    <property type="match status" value="3"/>
</dbReference>
<feature type="signal peptide" evidence="3">
    <location>
        <begin position="1"/>
        <end position="19"/>
    </location>
</feature>
<gene>
    <name evidence="5" type="ORF">OZSIB_4227</name>
</gene>
<accession>A0A367ZMX8</accession>
<dbReference type="PANTHER" id="PTHR46708:SF2">
    <property type="entry name" value="FIBRONECTIN TYPE-III DOMAIN-CONTAINING PROTEIN"/>
    <property type="match status" value="1"/>
</dbReference>
<dbReference type="InterPro" id="IPR036249">
    <property type="entry name" value="Thioredoxin-like_sf"/>
</dbReference>
<reference evidence="5 6" key="1">
    <citation type="submission" date="2018-05" db="EMBL/GenBank/DDBJ databases">
        <title>A metagenomic window into the 2 km-deep terrestrial subsurface aquifer revealed taxonomically and functionally diverse microbial community comprising novel uncultured bacterial lineages.</title>
        <authorList>
            <person name="Kadnikov V.V."/>
            <person name="Mardanov A.V."/>
            <person name="Beletsky A.V."/>
            <person name="Banks D."/>
            <person name="Pimenov N.V."/>
            <person name="Frank Y.A."/>
            <person name="Karnachuk O.V."/>
            <person name="Ravin N.V."/>
        </authorList>
    </citation>
    <scope>NUCLEOTIDE SEQUENCE [LARGE SCALE GENOMIC DNA]</scope>
    <source>
        <strain evidence="5">BY5</strain>
    </source>
</reference>
<dbReference type="Gene3D" id="2.60.40.10">
    <property type="entry name" value="Immunoglobulins"/>
    <property type="match status" value="3"/>
</dbReference>
<dbReference type="SUPFAM" id="SSF49265">
    <property type="entry name" value="Fibronectin type III"/>
    <property type="match status" value="2"/>
</dbReference>
<dbReference type="AlphaFoldDB" id="A0A367ZMX8"/>
<evidence type="ECO:0000256" key="1">
    <source>
        <dbReference type="ARBA" id="ARBA00022737"/>
    </source>
</evidence>
<dbReference type="PANTHER" id="PTHR46708">
    <property type="entry name" value="TENASCIN"/>
    <property type="match status" value="1"/>
</dbReference>
<feature type="domain" description="Fibronectin type-III" evidence="4">
    <location>
        <begin position="111"/>
        <end position="195"/>
    </location>
</feature>
<feature type="domain" description="Fibronectin type-III" evidence="4">
    <location>
        <begin position="281"/>
        <end position="366"/>
    </location>
</feature>
<keyword evidence="1" id="KW-0677">Repeat</keyword>
<evidence type="ECO:0000256" key="2">
    <source>
        <dbReference type="SAM" id="MobiDB-lite"/>
    </source>
</evidence>
<organism evidence="5 6">
    <name type="scientific">Candidatus Ozemobacter sibiricus</name>
    <dbReference type="NCBI Taxonomy" id="2268124"/>
    <lineage>
        <taxon>Bacteria</taxon>
        <taxon>Candidatus Ozemobacteria</taxon>
        <taxon>Candidatus Ozemobacterales</taxon>
        <taxon>Candidatus Ozemobacteraceae</taxon>
        <taxon>Candidatus Ozemobacter</taxon>
    </lineage>
</organism>
<dbReference type="InterPro" id="IPR013783">
    <property type="entry name" value="Ig-like_fold"/>
</dbReference>
<feature type="chain" id="PRO_5016900368" evidence="3">
    <location>
        <begin position="20"/>
        <end position="570"/>
    </location>
</feature>
<evidence type="ECO:0000259" key="4">
    <source>
        <dbReference type="PROSITE" id="PS50853"/>
    </source>
</evidence>
<feature type="domain" description="Fibronectin type-III" evidence="4">
    <location>
        <begin position="197"/>
        <end position="280"/>
    </location>
</feature>
<evidence type="ECO:0000313" key="5">
    <source>
        <dbReference type="EMBL" id="RCK79473.1"/>
    </source>
</evidence>
<sequence>MRIFVGFLLALVLNGWVGAAPPPDHLSPPTISQITPSGFRVSWIPYAQFSPRTHYQVQIDHALYGSSLFGTTTQVEGQSPGTTVAVSVVTFHDGHVIGVSSTTTVLLGPAAPAPVYATEITSSTFRLTWRPVPTADHYRIYLFPEQLLQTVPASVTSLVLGPFTPGASLTVTVVAVNPSSPSAPSDPVWVRLKPPAPRLEVVADEIGTTSFRLRWTVAEGATGYTVYRDGEAVGVTDASTTTFLVASCSPGLVARARVVARNATGESDASNEVAVLLKPARPDRPWATEIATRSFVLNWRLVTGAESFQVFRDGEWHVANVAAPTTSVRLSSGLNPGDTVSMTVKARNATGDSEPSEPVVVTLLGGGGASSPRFLALIENLNLPSGRLGLRAGDQVDHWPLITPDGRRVTLADLLGGKPTLVLVVPATATDPAAGAMSRLSRPGLAVLVIRVGAAPAREARPEERPVSVQGDEPAIVSSADRSPGVAERSLDPAALADGWLASAGWPFEEPLPLAMTIDPRGRIRGRTADLEAAVLEELVDKTLWESLPPASDTAPTAGRSRFDALHRGP</sequence>
<dbReference type="Proteomes" id="UP000252355">
    <property type="component" value="Unassembled WGS sequence"/>
</dbReference>
<dbReference type="InterPro" id="IPR050991">
    <property type="entry name" value="ECM_Regulatory_Proteins"/>
</dbReference>
<feature type="region of interest" description="Disordered" evidence="2">
    <location>
        <begin position="461"/>
        <end position="484"/>
    </location>
</feature>
<dbReference type="InterPro" id="IPR003961">
    <property type="entry name" value="FN3_dom"/>
</dbReference>